<dbReference type="InterPro" id="IPR002347">
    <property type="entry name" value="SDR_fam"/>
</dbReference>
<organism evidence="1 2">
    <name type="scientific">Triparma verrucosa</name>
    <dbReference type="NCBI Taxonomy" id="1606542"/>
    <lineage>
        <taxon>Eukaryota</taxon>
        <taxon>Sar</taxon>
        <taxon>Stramenopiles</taxon>
        <taxon>Ochrophyta</taxon>
        <taxon>Bolidophyceae</taxon>
        <taxon>Parmales</taxon>
        <taxon>Triparmaceae</taxon>
        <taxon>Triparma</taxon>
    </lineage>
</organism>
<evidence type="ECO:0000313" key="2">
    <source>
        <dbReference type="Proteomes" id="UP001165160"/>
    </source>
</evidence>
<evidence type="ECO:0008006" key="3">
    <source>
        <dbReference type="Google" id="ProtNLM"/>
    </source>
</evidence>
<name>A0A9W7FAR2_9STRA</name>
<gene>
    <name evidence="1" type="ORF">TrVE_jg4990</name>
</gene>
<comment type="caution">
    <text evidence="1">The sequence shown here is derived from an EMBL/GenBank/DDBJ whole genome shotgun (WGS) entry which is preliminary data.</text>
</comment>
<dbReference type="SUPFAM" id="SSF51735">
    <property type="entry name" value="NAD(P)-binding Rossmann-fold domains"/>
    <property type="match status" value="1"/>
</dbReference>
<evidence type="ECO:0000313" key="1">
    <source>
        <dbReference type="EMBL" id="GMI07714.1"/>
    </source>
</evidence>
<dbReference type="InterPro" id="IPR052184">
    <property type="entry name" value="SDR_enzymes"/>
</dbReference>
<dbReference type="PRINTS" id="PR00081">
    <property type="entry name" value="GDHRDH"/>
</dbReference>
<accession>A0A9W7FAR2</accession>
<dbReference type="PANTHER" id="PTHR45458">
    <property type="entry name" value="SHORT-CHAIN DEHYDROGENASE/REDUCTASE SDR"/>
    <property type="match status" value="1"/>
</dbReference>
<dbReference type="InterPro" id="IPR036291">
    <property type="entry name" value="NAD(P)-bd_dom_sf"/>
</dbReference>
<dbReference type="Gene3D" id="3.40.50.720">
    <property type="entry name" value="NAD(P)-binding Rossmann-like Domain"/>
    <property type="match status" value="1"/>
</dbReference>
<dbReference type="Pfam" id="PF00106">
    <property type="entry name" value="adh_short"/>
    <property type="match status" value="1"/>
</dbReference>
<keyword evidence="2" id="KW-1185">Reference proteome</keyword>
<dbReference type="EMBL" id="BRXX01000369">
    <property type="protein sequence ID" value="GMI07714.1"/>
    <property type="molecule type" value="Genomic_DNA"/>
</dbReference>
<reference evidence="2" key="1">
    <citation type="journal article" date="2023" name="Commun. Biol.">
        <title>Genome analysis of Parmales, the sister group of diatoms, reveals the evolutionary specialization of diatoms from phago-mixotrophs to photoautotrophs.</title>
        <authorList>
            <person name="Ban H."/>
            <person name="Sato S."/>
            <person name="Yoshikawa S."/>
            <person name="Yamada K."/>
            <person name="Nakamura Y."/>
            <person name="Ichinomiya M."/>
            <person name="Sato N."/>
            <person name="Blanc-Mathieu R."/>
            <person name="Endo H."/>
            <person name="Kuwata A."/>
            <person name="Ogata H."/>
        </authorList>
    </citation>
    <scope>NUCLEOTIDE SEQUENCE [LARGE SCALE GENOMIC DNA]</scope>
    <source>
        <strain evidence="2">NIES 3699</strain>
    </source>
</reference>
<proteinExistence type="predicted"/>
<dbReference type="Proteomes" id="UP001165160">
    <property type="component" value="Unassembled WGS sequence"/>
</dbReference>
<dbReference type="PANTHER" id="PTHR45458:SF1">
    <property type="entry name" value="SHORT CHAIN DEHYDROGENASE"/>
    <property type="match status" value="1"/>
</dbReference>
<protein>
    <recommendedName>
        <fullName evidence="3">NAD(P)-binding protein</fullName>
    </recommendedName>
</protein>
<dbReference type="GO" id="GO:0016616">
    <property type="term" value="F:oxidoreductase activity, acting on the CH-OH group of donors, NAD or NADP as acceptor"/>
    <property type="evidence" value="ECO:0007669"/>
    <property type="project" value="TreeGrafter"/>
</dbReference>
<dbReference type="AlphaFoldDB" id="A0A9W7FAR2"/>
<sequence length="232" mass="24708">MPSRALIIGGNRGIGLALVKHSLSSGFDVFATTRSPSAELSATKATVIEGVDVASSSSISSLVSALPSTKFDIIIHNAGIANWESNQREAGELSNEDFDSFTQEFNVNSLGPLRTLNALVASKHLGKGSKFGVLTSRMGSIEDGSGRYLGYRGSKAWLNMSMNMSAQDLSSKSIWIGILHPGMIDTDMTAGFGATVQPEESAEGLWKIMTERVNAETTGTFFHGMTGEVLPW</sequence>